<dbReference type="EMBL" id="CQAZ01000098">
    <property type="protein sequence ID" value="CNI67844.1"/>
    <property type="molecule type" value="Genomic_DNA"/>
</dbReference>
<reference evidence="1" key="2">
    <citation type="submission" date="2015-03" db="EMBL/GenBank/DDBJ databases">
        <authorList>
            <person name="Murphy D."/>
        </authorList>
    </citation>
    <scope>NUCLEOTIDE SEQUENCE [LARGE SCALE GENOMIC DNA]</scope>
    <source>
        <strain evidence="1">A125KOH2</strain>
    </source>
</reference>
<dbReference type="OrthoDB" id="9153664at2"/>
<dbReference type="Proteomes" id="UP000044625">
    <property type="component" value="Unassembled WGS sequence"/>
</dbReference>
<evidence type="ECO:0000313" key="1">
    <source>
        <dbReference type="EMBL" id="CNI67844.1"/>
    </source>
</evidence>
<dbReference type="Proteomes" id="UP000045840">
    <property type="component" value="Unassembled WGS sequence"/>
</dbReference>
<reference evidence="4" key="3">
    <citation type="submission" date="2015-03" db="EMBL/GenBank/DDBJ databases">
        <authorList>
            <consortium name="Pathogen Informatics"/>
        </authorList>
    </citation>
    <scope>NUCLEOTIDE SEQUENCE [LARGE SCALE GENOMIC DNA]</scope>
    <source>
        <strain evidence="4">A125KOH2</strain>
    </source>
</reference>
<name>A0A0T9RKG9_9GAMM</name>
<reference evidence="2 3" key="1">
    <citation type="submission" date="2015-03" db="EMBL/GenBank/DDBJ databases">
        <authorList>
            <consortium name="Pathogen Informatics"/>
            <person name="Murphy D."/>
        </authorList>
    </citation>
    <scope>NUCLEOTIDE SEQUENCE [LARGE SCALE GENOMIC DNA]</scope>
    <source>
        <strain evidence="3">type strain: CIP110230</strain>
        <strain evidence="2">Type strain: CIP110230</strain>
    </source>
</reference>
<protein>
    <submittedName>
        <fullName evidence="1">Uncharacterized protein</fullName>
    </submittedName>
</protein>
<dbReference type="EMBL" id="CWJL01000086">
    <property type="protein sequence ID" value="CRY69679.1"/>
    <property type="molecule type" value="Genomic_DNA"/>
</dbReference>
<organism evidence="1 4">
    <name type="scientific">Yersinia pekkanenii</name>
    <dbReference type="NCBI Taxonomy" id="1288385"/>
    <lineage>
        <taxon>Bacteria</taxon>
        <taxon>Pseudomonadati</taxon>
        <taxon>Pseudomonadota</taxon>
        <taxon>Gammaproteobacteria</taxon>
        <taxon>Enterobacterales</taxon>
        <taxon>Yersiniaceae</taxon>
        <taxon>Yersinia</taxon>
    </lineage>
</organism>
<sequence>MITYITDVREGESDFLPNICHLELIVKSLDGVLLMSQVAPESGWTYCELAAIQQESFDEGADAYLGDHWIGSTEV</sequence>
<dbReference type="AlphaFoldDB" id="A0A0T9RKG9"/>
<dbReference type="RefSeq" id="WP_049615397.1">
    <property type="nucleotide sequence ID" value="NZ_CAWMMU010000086.1"/>
</dbReference>
<evidence type="ECO:0000313" key="2">
    <source>
        <dbReference type="EMBL" id="CRY69679.1"/>
    </source>
</evidence>
<proteinExistence type="predicted"/>
<keyword evidence="3" id="KW-1185">Reference proteome</keyword>
<evidence type="ECO:0000313" key="4">
    <source>
        <dbReference type="Proteomes" id="UP000045840"/>
    </source>
</evidence>
<gene>
    <name evidence="1" type="ORF">ERS008529_04659</name>
    <name evidence="2" type="ORF">ERS137968_04833</name>
</gene>
<accession>A0A0T9RKG9</accession>
<evidence type="ECO:0000313" key="3">
    <source>
        <dbReference type="Proteomes" id="UP000044625"/>
    </source>
</evidence>